<keyword evidence="4" id="KW-1185">Reference proteome</keyword>
<keyword evidence="1" id="KW-0472">Membrane</keyword>
<organism evidence="2">
    <name type="scientific">Glycine max</name>
    <name type="common">Soybean</name>
    <name type="synonym">Glycine hispida</name>
    <dbReference type="NCBI Taxonomy" id="3847"/>
    <lineage>
        <taxon>Eukaryota</taxon>
        <taxon>Viridiplantae</taxon>
        <taxon>Streptophyta</taxon>
        <taxon>Embryophyta</taxon>
        <taxon>Tracheophyta</taxon>
        <taxon>Spermatophyta</taxon>
        <taxon>Magnoliopsida</taxon>
        <taxon>eudicotyledons</taxon>
        <taxon>Gunneridae</taxon>
        <taxon>Pentapetalae</taxon>
        <taxon>rosids</taxon>
        <taxon>fabids</taxon>
        <taxon>Fabales</taxon>
        <taxon>Fabaceae</taxon>
        <taxon>Papilionoideae</taxon>
        <taxon>50 kb inversion clade</taxon>
        <taxon>NPAAA clade</taxon>
        <taxon>indigoferoid/millettioid clade</taxon>
        <taxon>Phaseoleae</taxon>
        <taxon>Glycine</taxon>
        <taxon>Glycine subgen. Soja</taxon>
    </lineage>
</organism>
<reference evidence="2 3" key="1">
    <citation type="journal article" date="2010" name="Nature">
        <title>Genome sequence of the palaeopolyploid soybean.</title>
        <authorList>
            <person name="Schmutz J."/>
            <person name="Cannon S.B."/>
            <person name="Schlueter J."/>
            <person name="Ma J."/>
            <person name="Mitros T."/>
            <person name="Nelson W."/>
            <person name="Hyten D.L."/>
            <person name="Song Q."/>
            <person name="Thelen J.J."/>
            <person name="Cheng J."/>
            <person name="Xu D."/>
            <person name="Hellsten U."/>
            <person name="May G.D."/>
            <person name="Yu Y."/>
            <person name="Sakurai T."/>
            <person name="Umezawa T."/>
            <person name="Bhattacharyya M.K."/>
            <person name="Sandhu D."/>
            <person name="Valliyodan B."/>
            <person name="Lindquist E."/>
            <person name="Peto M."/>
            <person name="Grant D."/>
            <person name="Shu S."/>
            <person name="Goodstein D."/>
            <person name="Barry K."/>
            <person name="Futrell-Griggs M."/>
            <person name="Abernathy B."/>
            <person name="Du J."/>
            <person name="Tian Z."/>
            <person name="Zhu L."/>
            <person name="Gill N."/>
            <person name="Joshi T."/>
            <person name="Libault M."/>
            <person name="Sethuraman A."/>
            <person name="Zhang X.-C."/>
            <person name="Shinozaki K."/>
            <person name="Nguyen H.T."/>
            <person name="Wing R.A."/>
            <person name="Cregan P."/>
            <person name="Specht J."/>
            <person name="Grimwood J."/>
            <person name="Rokhsar D."/>
            <person name="Stacey G."/>
            <person name="Shoemaker R.C."/>
            <person name="Jackson S.A."/>
        </authorList>
    </citation>
    <scope>NUCLEOTIDE SEQUENCE [LARGE SCALE GENOMIC DNA]</scope>
    <source>
        <strain evidence="3">cv. Williams 82</strain>
        <tissue evidence="2">Callus</tissue>
    </source>
</reference>
<accession>I1LMM4</accession>
<dbReference type="HOGENOM" id="CLU_2376945_0_0_1"/>
<dbReference type="EnsemblPlants" id="KRH31079">
    <property type="protein sequence ID" value="KRH31079"/>
    <property type="gene ID" value="GLYMA_11G226300"/>
</dbReference>
<reference evidence="3" key="2">
    <citation type="submission" date="2018-02" db="UniProtKB">
        <authorList>
            <consortium name="EnsemblPlants"/>
        </authorList>
    </citation>
    <scope>IDENTIFICATION</scope>
    <source>
        <strain evidence="3">Williams 82</strain>
    </source>
</reference>
<name>I1LMM4_SOYBN</name>
<proteinExistence type="predicted"/>
<evidence type="ECO:0000313" key="2">
    <source>
        <dbReference type="EMBL" id="KRH31079.1"/>
    </source>
</evidence>
<gene>
    <name evidence="2" type="ORF">GLYMA_11G226300</name>
</gene>
<evidence type="ECO:0000313" key="4">
    <source>
        <dbReference type="Proteomes" id="UP000008827"/>
    </source>
</evidence>
<dbReference type="PaxDb" id="3847-GLYMA11G34800.2"/>
<dbReference type="Gramene" id="KRH31079">
    <property type="protein sequence ID" value="KRH31079"/>
    <property type="gene ID" value="GLYMA_11G226300"/>
</dbReference>
<dbReference type="InParanoid" id="I1LMM4"/>
<evidence type="ECO:0000256" key="1">
    <source>
        <dbReference type="SAM" id="Phobius"/>
    </source>
</evidence>
<feature type="transmembrane region" description="Helical" evidence="1">
    <location>
        <begin position="76"/>
        <end position="94"/>
    </location>
</feature>
<keyword evidence="1" id="KW-0812">Transmembrane</keyword>
<keyword evidence="1" id="KW-1133">Transmembrane helix</keyword>
<dbReference type="EMBL" id="CM000844">
    <property type="protein sequence ID" value="KRH31079.1"/>
    <property type="molecule type" value="Genomic_DNA"/>
</dbReference>
<protein>
    <submittedName>
        <fullName evidence="2 3">Uncharacterized protein</fullName>
    </submittedName>
</protein>
<dbReference type="Proteomes" id="UP000008827">
    <property type="component" value="Chromosome 11"/>
</dbReference>
<evidence type="ECO:0000313" key="3">
    <source>
        <dbReference type="EnsemblPlants" id="KRH31079"/>
    </source>
</evidence>
<dbReference type="AlphaFoldDB" id="I1LMM4"/>
<sequence>MPNFFGQLNVPDLKAPSIRSALRSTILINSPIFAPKVILLLKCIFPVVQNRGSIHGSCTHSSSQIRFPSLICFLRNYYSSFYIIIIIYFWHLFIP</sequence>
<reference evidence="2" key="3">
    <citation type="submission" date="2018-07" db="EMBL/GenBank/DDBJ databases">
        <title>WGS assembly of Glycine max.</title>
        <authorList>
            <person name="Schmutz J."/>
            <person name="Cannon S."/>
            <person name="Schlueter J."/>
            <person name="Ma J."/>
            <person name="Mitros T."/>
            <person name="Nelson W."/>
            <person name="Hyten D."/>
            <person name="Song Q."/>
            <person name="Thelen J."/>
            <person name="Cheng J."/>
            <person name="Xu D."/>
            <person name="Hellsten U."/>
            <person name="May G."/>
            <person name="Yu Y."/>
            <person name="Sakurai T."/>
            <person name="Umezawa T."/>
            <person name="Bhattacharyya M."/>
            <person name="Sandhu D."/>
            <person name="Valliyodan B."/>
            <person name="Lindquist E."/>
            <person name="Peto M."/>
            <person name="Grant D."/>
            <person name="Shu S."/>
            <person name="Goodstein D."/>
            <person name="Barry K."/>
            <person name="Futrell-Griggs M."/>
            <person name="Abernathy B."/>
            <person name="Du J."/>
            <person name="Tian Z."/>
            <person name="Zhu L."/>
            <person name="Gill N."/>
            <person name="Joshi T."/>
            <person name="Libault M."/>
            <person name="Sethuraman A."/>
            <person name="Zhang X."/>
            <person name="Shinozaki K."/>
            <person name="Nguyen H."/>
            <person name="Wing R."/>
            <person name="Cregan P."/>
            <person name="Specht J."/>
            <person name="Grimwood J."/>
            <person name="Rokhsar D."/>
            <person name="Stacey G."/>
            <person name="Shoemaker R."/>
            <person name="Jackson S."/>
        </authorList>
    </citation>
    <scope>NUCLEOTIDE SEQUENCE</scope>
    <source>
        <tissue evidence="2">Callus</tissue>
    </source>
</reference>